<sequence>MDSGLPTPQPYRDLLPRSTQSSTTKVFMKSMDQHKRPERTSPEWATIYPHVWSMYQIQGFKLREIMTHMEFTYGFKATRQMYKKQFRKWGLAKRAQREATSAETRSQKEQVRRQYLLSRQKIHAMGTMQQSQRRDISRPRIVLGPNAHTPERELQQVLTTISSWVYGVVDMGEIKTSTCSSSIEMYQTFTLAMELFSLDYGSLAGLAIRKVFLQLEDAIQHSYIDLAWNLVDIIYELTMAGQNQLLGIFVRHLYSVAQQKLQAEHPLKRFAYLMFRQNAYQLNLIRLYNSKILDQLTGHVSSEFYRKELHDSCIVRLQRQACLVPDIFVTGIWTLKRSHINIEGYAQLWDTFLSRRPQPSQLLRIDVGEIRSLATELLLKEILWHEDEIYRDKIILDAKRRLAWIELNDGGVLSGQINDNKDKPAACGKFQKEEATSALHVLHEMLAIERHFRLACLENEADQLREDLIIKVGNFLDDILHDKSLIEL</sequence>
<protein>
    <recommendedName>
        <fullName evidence="2">Clr5 domain-containing protein</fullName>
    </recommendedName>
</protein>
<dbReference type="PANTHER" id="PTHR38788">
    <property type="entry name" value="CLR5 DOMAIN-CONTAINING PROTEIN"/>
    <property type="match status" value="1"/>
</dbReference>
<evidence type="ECO:0000313" key="4">
    <source>
        <dbReference type="Proteomes" id="UP000054821"/>
    </source>
</evidence>
<evidence type="ECO:0000259" key="2">
    <source>
        <dbReference type="Pfam" id="PF14420"/>
    </source>
</evidence>
<feature type="region of interest" description="Disordered" evidence="1">
    <location>
        <begin position="1"/>
        <end position="38"/>
    </location>
</feature>
<dbReference type="AlphaFoldDB" id="A0A2P4ZE79"/>
<dbReference type="EMBL" id="JPDN02000036">
    <property type="protein sequence ID" value="PON22590.1"/>
    <property type="molecule type" value="Genomic_DNA"/>
</dbReference>
<proteinExistence type="predicted"/>
<organism evidence="3 4">
    <name type="scientific">Trichoderma gamsii</name>
    <dbReference type="NCBI Taxonomy" id="398673"/>
    <lineage>
        <taxon>Eukaryota</taxon>
        <taxon>Fungi</taxon>
        <taxon>Dikarya</taxon>
        <taxon>Ascomycota</taxon>
        <taxon>Pezizomycotina</taxon>
        <taxon>Sordariomycetes</taxon>
        <taxon>Hypocreomycetidae</taxon>
        <taxon>Hypocreales</taxon>
        <taxon>Hypocreaceae</taxon>
        <taxon>Trichoderma</taxon>
    </lineage>
</organism>
<keyword evidence="4" id="KW-1185">Reference proteome</keyword>
<dbReference type="PANTHER" id="PTHR38788:SF3">
    <property type="entry name" value="CLR5 DOMAIN-CONTAINING PROTEIN"/>
    <property type="match status" value="1"/>
</dbReference>
<feature type="domain" description="Clr5" evidence="2">
    <location>
        <begin position="42"/>
        <end position="93"/>
    </location>
</feature>
<dbReference type="RefSeq" id="XP_024404900.1">
    <property type="nucleotide sequence ID" value="XM_024550345.1"/>
</dbReference>
<dbReference type="InterPro" id="IPR025676">
    <property type="entry name" value="Clr5_dom"/>
</dbReference>
<evidence type="ECO:0000313" key="3">
    <source>
        <dbReference type="EMBL" id="PON22590.1"/>
    </source>
</evidence>
<dbReference type="Proteomes" id="UP000054821">
    <property type="component" value="Unassembled WGS sequence"/>
</dbReference>
<dbReference type="STRING" id="398673.A0A2P4ZE79"/>
<reference evidence="3 4" key="1">
    <citation type="journal article" date="2016" name="Genome Announc.">
        <title>Draft Whole-Genome Sequence of Trichoderma gamsii T6085, a Promising Biocontrol Agent of Fusarium Head Blight on Wheat.</title>
        <authorList>
            <person name="Baroncelli R."/>
            <person name="Zapparata A."/>
            <person name="Piaggeschi G."/>
            <person name="Sarrocco S."/>
            <person name="Vannacci G."/>
        </authorList>
    </citation>
    <scope>NUCLEOTIDE SEQUENCE [LARGE SCALE GENOMIC DNA]</scope>
    <source>
        <strain evidence="3 4">T6085</strain>
    </source>
</reference>
<evidence type="ECO:0000256" key="1">
    <source>
        <dbReference type="SAM" id="MobiDB-lite"/>
    </source>
</evidence>
<dbReference type="GeneID" id="36347782"/>
<gene>
    <name evidence="3" type="ORF">TGAM01_v208479</name>
</gene>
<dbReference type="Pfam" id="PF14420">
    <property type="entry name" value="Clr5"/>
    <property type="match status" value="1"/>
</dbReference>
<comment type="caution">
    <text evidence="3">The sequence shown here is derived from an EMBL/GenBank/DDBJ whole genome shotgun (WGS) entry which is preliminary data.</text>
</comment>
<accession>A0A2P4ZE79</accession>
<name>A0A2P4ZE79_9HYPO</name>